<dbReference type="EMBL" id="CM007651">
    <property type="protein sequence ID" value="ONI26973.1"/>
    <property type="molecule type" value="Genomic_DNA"/>
</dbReference>
<evidence type="ECO:0000256" key="4">
    <source>
        <dbReference type="ARBA" id="ARBA00022525"/>
    </source>
</evidence>
<keyword evidence="3 6" id="KW-0713">Self-incompatibility</keyword>
<accession>A0A251QTA0</accession>
<dbReference type="PANTHER" id="PTHR31232:SF168">
    <property type="entry name" value="S-PROTEIN HOMOLOG 24-RELATED"/>
    <property type="match status" value="1"/>
</dbReference>
<evidence type="ECO:0000313" key="8">
    <source>
        <dbReference type="Proteomes" id="UP000006882"/>
    </source>
</evidence>
<dbReference type="GO" id="GO:0005576">
    <property type="term" value="C:extracellular region"/>
    <property type="evidence" value="ECO:0007669"/>
    <property type="project" value="UniProtKB-SubCell"/>
</dbReference>
<comment type="subcellular location">
    <subcellularLocation>
        <location evidence="1 6">Secreted</location>
    </subcellularLocation>
</comment>
<evidence type="ECO:0000313" key="7">
    <source>
        <dbReference type="EMBL" id="ONI26973.1"/>
    </source>
</evidence>
<evidence type="ECO:0000256" key="3">
    <source>
        <dbReference type="ARBA" id="ARBA00022471"/>
    </source>
</evidence>
<evidence type="ECO:0000256" key="6">
    <source>
        <dbReference type="RuleBase" id="RU367044"/>
    </source>
</evidence>
<organism evidence="7 8">
    <name type="scientific">Prunus persica</name>
    <name type="common">Peach</name>
    <name type="synonym">Amygdalus persica</name>
    <dbReference type="NCBI Taxonomy" id="3760"/>
    <lineage>
        <taxon>Eukaryota</taxon>
        <taxon>Viridiplantae</taxon>
        <taxon>Streptophyta</taxon>
        <taxon>Embryophyta</taxon>
        <taxon>Tracheophyta</taxon>
        <taxon>Spermatophyta</taxon>
        <taxon>Magnoliopsida</taxon>
        <taxon>eudicotyledons</taxon>
        <taxon>Gunneridae</taxon>
        <taxon>Pentapetalae</taxon>
        <taxon>rosids</taxon>
        <taxon>fabids</taxon>
        <taxon>Rosales</taxon>
        <taxon>Rosaceae</taxon>
        <taxon>Amygdaloideae</taxon>
        <taxon>Amygdaleae</taxon>
        <taxon>Prunus</taxon>
    </lineage>
</organism>
<proteinExistence type="inferred from homology"/>
<protein>
    <recommendedName>
        <fullName evidence="6">S-protein homolog</fullName>
    </recommendedName>
</protein>
<dbReference type="GO" id="GO:0060320">
    <property type="term" value="P:rejection of self pollen"/>
    <property type="evidence" value="ECO:0007669"/>
    <property type="project" value="UniProtKB-KW"/>
</dbReference>
<evidence type="ECO:0000256" key="1">
    <source>
        <dbReference type="ARBA" id="ARBA00004613"/>
    </source>
</evidence>
<gene>
    <name evidence="7" type="ORF">PRUPE_1G059700</name>
</gene>
<evidence type="ECO:0000256" key="5">
    <source>
        <dbReference type="ARBA" id="ARBA00022729"/>
    </source>
</evidence>
<dbReference type="InterPro" id="IPR010264">
    <property type="entry name" value="Self-incomp_S1"/>
</dbReference>
<dbReference type="PANTHER" id="PTHR31232">
    <property type="match status" value="1"/>
</dbReference>
<keyword evidence="5" id="KW-0732">Signal</keyword>
<keyword evidence="4 6" id="KW-0964">Secreted</keyword>
<comment type="similarity">
    <text evidence="2 6">Belongs to the plant self-incompatibility (S1) protein family.</text>
</comment>
<name>A0A251QTA0_PRUPE</name>
<dbReference type="Pfam" id="PF05938">
    <property type="entry name" value="Self-incomp_S1"/>
    <property type="match status" value="1"/>
</dbReference>
<dbReference type="Proteomes" id="UP000006882">
    <property type="component" value="Chromosome G1"/>
</dbReference>
<dbReference type="Gramene" id="ONI26973">
    <property type="protein sequence ID" value="ONI26973"/>
    <property type="gene ID" value="PRUPE_1G059700"/>
</dbReference>
<dbReference type="eggNOG" id="ENOG502R1IV">
    <property type="taxonomic scope" value="Eukaryota"/>
</dbReference>
<dbReference type="AlphaFoldDB" id="A0A251QTA0"/>
<keyword evidence="8" id="KW-1185">Reference proteome</keyword>
<reference evidence="7 8" key="1">
    <citation type="journal article" date="2013" name="Nat. Genet.">
        <title>The high-quality draft genome of peach (Prunus persica) identifies unique patterns of genetic diversity, domestication and genome evolution.</title>
        <authorList>
            <consortium name="International Peach Genome Initiative"/>
            <person name="Verde I."/>
            <person name="Abbott A.G."/>
            <person name="Scalabrin S."/>
            <person name="Jung S."/>
            <person name="Shu S."/>
            <person name="Marroni F."/>
            <person name="Zhebentyayeva T."/>
            <person name="Dettori M.T."/>
            <person name="Grimwood J."/>
            <person name="Cattonaro F."/>
            <person name="Zuccolo A."/>
            <person name="Rossini L."/>
            <person name="Jenkins J."/>
            <person name="Vendramin E."/>
            <person name="Meisel L.A."/>
            <person name="Decroocq V."/>
            <person name="Sosinski B."/>
            <person name="Prochnik S."/>
            <person name="Mitros T."/>
            <person name="Policriti A."/>
            <person name="Cipriani G."/>
            <person name="Dondini L."/>
            <person name="Ficklin S."/>
            <person name="Goodstein D.M."/>
            <person name="Xuan P."/>
            <person name="Del Fabbro C."/>
            <person name="Aramini V."/>
            <person name="Copetti D."/>
            <person name="Gonzalez S."/>
            <person name="Horner D.S."/>
            <person name="Falchi R."/>
            <person name="Lucas S."/>
            <person name="Mica E."/>
            <person name="Maldonado J."/>
            <person name="Lazzari B."/>
            <person name="Bielenberg D."/>
            <person name="Pirona R."/>
            <person name="Miculan M."/>
            <person name="Barakat A."/>
            <person name="Testolin R."/>
            <person name="Stella A."/>
            <person name="Tartarini S."/>
            <person name="Tonutti P."/>
            <person name="Arus P."/>
            <person name="Orellana A."/>
            <person name="Wells C."/>
            <person name="Main D."/>
            <person name="Vizzotto G."/>
            <person name="Silva H."/>
            <person name="Salamini F."/>
            <person name="Schmutz J."/>
            <person name="Morgante M."/>
            <person name="Rokhsar D.S."/>
        </authorList>
    </citation>
    <scope>NUCLEOTIDE SEQUENCE [LARGE SCALE GENOMIC DNA]</scope>
    <source>
        <strain evidence="8">cv. Nemared</strain>
    </source>
</reference>
<evidence type="ECO:0000256" key="2">
    <source>
        <dbReference type="ARBA" id="ARBA00005581"/>
    </source>
</evidence>
<sequence length="146" mass="17405">MKQMEGKAMQHFCYSVLFLALAFGPSMICSGLPIMTKRFVRIVNLLDNKQLVYHCRSQDDDLGERTLAPKQEWEFEFHLDFESYFNCEFWHSNDHHQKFDVFVPSDKFVHRCGGAHCIWHVEETGFFLYHIKTGWWEKSYDWQIGG</sequence>